<reference evidence="1" key="1">
    <citation type="journal article" date="2019" name="Sci. Rep.">
        <title>Draft genome of Tanacetum cinerariifolium, the natural source of mosquito coil.</title>
        <authorList>
            <person name="Yamashiro T."/>
            <person name="Shiraishi A."/>
            <person name="Satake H."/>
            <person name="Nakayama K."/>
        </authorList>
    </citation>
    <scope>NUCLEOTIDE SEQUENCE</scope>
</reference>
<accession>A0A699K152</accession>
<organism evidence="1">
    <name type="scientific">Tanacetum cinerariifolium</name>
    <name type="common">Dalmatian daisy</name>
    <name type="synonym">Chrysanthemum cinerariifolium</name>
    <dbReference type="NCBI Taxonomy" id="118510"/>
    <lineage>
        <taxon>Eukaryota</taxon>
        <taxon>Viridiplantae</taxon>
        <taxon>Streptophyta</taxon>
        <taxon>Embryophyta</taxon>
        <taxon>Tracheophyta</taxon>
        <taxon>Spermatophyta</taxon>
        <taxon>Magnoliopsida</taxon>
        <taxon>eudicotyledons</taxon>
        <taxon>Gunneridae</taxon>
        <taxon>Pentapetalae</taxon>
        <taxon>asterids</taxon>
        <taxon>campanulids</taxon>
        <taxon>Asterales</taxon>
        <taxon>Asteraceae</taxon>
        <taxon>Asteroideae</taxon>
        <taxon>Anthemideae</taxon>
        <taxon>Anthemidinae</taxon>
        <taxon>Tanacetum</taxon>
    </lineage>
</organism>
<proteinExistence type="predicted"/>
<name>A0A699K152_TANCI</name>
<evidence type="ECO:0000313" key="1">
    <source>
        <dbReference type="EMBL" id="GFA65858.1"/>
    </source>
</evidence>
<comment type="caution">
    <text evidence="1">The sequence shown here is derived from an EMBL/GenBank/DDBJ whole genome shotgun (WGS) entry which is preliminary data.</text>
</comment>
<sequence>MPQIGMEVGLKENMMAGGLWSEEYKMMEVMEETFLYYLQPTWEVDYPLPYGLEMPSHVGSYNGKGDPDNYLHLFEGAIRMHKWGMPVSCHMFTYTLKDFARKKFTNTHLGVHNVKQRDGESTRAFVTQYTNDTLKILGLHEEQRISHGPSYYLQWFNKHFSWDNSKGKKKNQDRFSPYKGSNHGLLTNLSNSPREILAMEKVAKTFEQPLLIVGNRQSRGMSKYCRMKPTIIGS</sequence>
<gene>
    <name evidence="1" type="ORF">Tci_637830</name>
</gene>
<dbReference type="AlphaFoldDB" id="A0A699K152"/>
<dbReference type="EMBL" id="BKCJ010463566">
    <property type="protein sequence ID" value="GFA65858.1"/>
    <property type="molecule type" value="Genomic_DNA"/>
</dbReference>
<protein>
    <submittedName>
        <fullName evidence="1">Uncharacterized protein</fullName>
    </submittedName>
</protein>